<dbReference type="GO" id="GO:0032259">
    <property type="term" value="P:methylation"/>
    <property type="evidence" value="ECO:0007669"/>
    <property type="project" value="UniProtKB-KW"/>
</dbReference>
<dbReference type="Pfam" id="PF04140">
    <property type="entry name" value="ICMT"/>
    <property type="match status" value="1"/>
</dbReference>
<sequence length="191" mass="21675">MMTGIWWILVILGLQRGVECWIAHRHSIWAQSQGGVEAGREHYPLLVGVHLLFFAGLALEAGVYGTVPPFWWPLPLALFLLAQALRIWCLSSLGSYWNTRIWVIPGHRPVIRGPYRYLRHPNYAVVVTELLTLPVACGAWITAAVVSVLNLWVLLRVRIPAEEAALTAYTDYRKAMPCRRWLPGHKESTEN</sequence>
<protein>
    <submittedName>
        <fullName evidence="6">Methyltransferase</fullName>
    </submittedName>
</protein>
<keyword evidence="3 5" id="KW-1133">Transmembrane helix</keyword>
<reference evidence="6 7" key="1">
    <citation type="submission" date="2023-07" db="EMBL/GenBank/DDBJ databases">
        <title>Genomic Encyclopedia of Type Strains, Phase IV (KMG-IV): sequencing the most valuable type-strain genomes for metagenomic binning, comparative biology and taxonomic classification.</title>
        <authorList>
            <person name="Goeker M."/>
        </authorList>
    </citation>
    <scope>NUCLEOTIDE SEQUENCE [LARGE SCALE GENOMIC DNA]</scope>
    <source>
        <strain evidence="6 7">DSM 45903</strain>
    </source>
</reference>
<keyword evidence="6" id="KW-0808">Transferase</keyword>
<feature type="transmembrane region" description="Helical" evidence="5">
    <location>
        <begin position="44"/>
        <end position="64"/>
    </location>
</feature>
<evidence type="ECO:0000256" key="4">
    <source>
        <dbReference type="ARBA" id="ARBA00023136"/>
    </source>
</evidence>
<comment type="caution">
    <text evidence="6">The sequence shown here is derived from an EMBL/GenBank/DDBJ whole genome shotgun (WGS) entry which is preliminary data.</text>
</comment>
<name>A0ABU1IQK0_9BACL</name>
<evidence type="ECO:0000256" key="5">
    <source>
        <dbReference type="SAM" id="Phobius"/>
    </source>
</evidence>
<evidence type="ECO:0000256" key="1">
    <source>
        <dbReference type="ARBA" id="ARBA00004141"/>
    </source>
</evidence>
<keyword evidence="2 5" id="KW-0812">Transmembrane</keyword>
<dbReference type="EMBL" id="JAVDQG010000004">
    <property type="protein sequence ID" value="MDR6226199.1"/>
    <property type="molecule type" value="Genomic_DNA"/>
</dbReference>
<organism evidence="6 7">
    <name type="scientific">Desmospora profundinema</name>
    <dbReference type="NCBI Taxonomy" id="1571184"/>
    <lineage>
        <taxon>Bacteria</taxon>
        <taxon>Bacillati</taxon>
        <taxon>Bacillota</taxon>
        <taxon>Bacilli</taxon>
        <taxon>Bacillales</taxon>
        <taxon>Thermoactinomycetaceae</taxon>
        <taxon>Desmospora</taxon>
    </lineage>
</organism>
<comment type="subcellular location">
    <subcellularLocation>
        <location evidence="1">Membrane</location>
        <topology evidence="1">Multi-pass membrane protein</topology>
    </subcellularLocation>
</comment>
<proteinExistence type="predicted"/>
<dbReference type="PANTHER" id="PTHR43847:SF1">
    <property type="entry name" value="BLL3993 PROTEIN"/>
    <property type="match status" value="1"/>
</dbReference>
<dbReference type="InterPro" id="IPR007269">
    <property type="entry name" value="ICMT_MeTrfase"/>
</dbReference>
<accession>A0ABU1IQK0</accession>
<dbReference type="Gene3D" id="1.20.120.1630">
    <property type="match status" value="1"/>
</dbReference>
<dbReference type="PANTHER" id="PTHR43847">
    <property type="entry name" value="BLL3993 PROTEIN"/>
    <property type="match status" value="1"/>
</dbReference>
<evidence type="ECO:0000256" key="2">
    <source>
        <dbReference type="ARBA" id="ARBA00022692"/>
    </source>
</evidence>
<feature type="transmembrane region" description="Helical" evidence="5">
    <location>
        <begin position="131"/>
        <end position="155"/>
    </location>
</feature>
<gene>
    <name evidence="6" type="ORF">JOE21_002205</name>
</gene>
<dbReference type="RefSeq" id="WP_309865782.1">
    <property type="nucleotide sequence ID" value="NZ_JAVDQG010000004.1"/>
</dbReference>
<keyword evidence="6" id="KW-0489">Methyltransferase</keyword>
<dbReference type="GO" id="GO:0008168">
    <property type="term" value="F:methyltransferase activity"/>
    <property type="evidence" value="ECO:0007669"/>
    <property type="project" value="UniProtKB-KW"/>
</dbReference>
<evidence type="ECO:0000313" key="6">
    <source>
        <dbReference type="EMBL" id="MDR6226199.1"/>
    </source>
</evidence>
<keyword evidence="4 5" id="KW-0472">Membrane</keyword>
<keyword evidence="7" id="KW-1185">Reference proteome</keyword>
<dbReference type="InterPro" id="IPR052527">
    <property type="entry name" value="Metal_cation-efflux_comp"/>
</dbReference>
<dbReference type="Proteomes" id="UP001185012">
    <property type="component" value="Unassembled WGS sequence"/>
</dbReference>
<evidence type="ECO:0000313" key="7">
    <source>
        <dbReference type="Proteomes" id="UP001185012"/>
    </source>
</evidence>
<evidence type="ECO:0000256" key="3">
    <source>
        <dbReference type="ARBA" id="ARBA00022989"/>
    </source>
</evidence>